<feature type="region of interest" description="Disordered" evidence="10">
    <location>
        <begin position="948"/>
        <end position="974"/>
    </location>
</feature>
<dbReference type="GO" id="GO:0005614">
    <property type="term" value="C:interstitial matrix"/>
    <property type="evidence" value="ECO:0007669"/>
    <property type="project" value="TreeGrafter"/>
</dbReference>
<proteinExistence type="inferred from homology"/>
<evidence type="ECO:0000256" key="6">
    <source>
        <dbReference type="ARBA" id="ARBA00023119"/>
    </source>
</evidence>
<dbReference type="CDD" id="cd01482">
    <property type="entry name" value="vWA_collagen_alphaI-XII-like"/>
    <property type="match status" value="2"/>
</dbReference>
<dbReference type="GO" id="GO:0005615">
    <property type="term" value="C:extracellular space"/>
    <property type="evidence" value="ECO:0007669"/>
    <property type="project" value="TreeGrafter"/>
</dbReference>
<evidence type="ECO:0000256" key="9">
    <source>
        <dbReference type="ARBA" id="ARBA00049648"/>
    </source>
</evidence>
<feature type="domain" description="VWFA" evidence="11">
    <location>
        <begin position="987"/>
        <end position="1160"/>
    </location>
</feature>
<keyword evidence="3" id="KW-0272">Extracellular matrix</keyword>
<dbReference type="InterPro" id="IPR050525">
    <property type="entry name" value="ECM_Assembly_Org"/>
</dbReference>
<keyword evidence="14" id="KW-1185">Reference proteome</keyword>
<protein>
    <submittedName>
        <fullName evidence="13">Collagen type XIV alpha 1 chain</fullName>
    </submittedName>
</protein>
<keyword evidence="4" id="KW-0732">Signal</keyword>
<dbReference type="Pfam" id="PF00092">
    <property type="entry name" value="VWA"/>
    <property type="match status" value="2"/>
</dbReference>
<evidence type="ECO:0000256" key="3">
    <source>
        <dbReference type="ARBA" id="ARBA00022530"/>
    </source>
</evidence>
<dbReference type="SMART" id="SM00327">
    <property type="entry name" value="VWA"/>
    <property type="match status" value="2"/>
</dbReference>
<dbReference type="Gene3D" id="2.60.120.200">
    <property type="match status" value="1"/>
</dbReference>
<dbReference type="FunFam" id="2.60.40.10:FF:000489">
    <property type="entry name" value="collagen alpha-1(XII) chain isoform X1"/>
    <property type="match status" value="1"/>
</dbReference>
<accession>A0A8C7DHB4</accession>
<feature type="domain" description="Fibronectin type-III" evidence="12">
    <location>
        <begin position="600"/>
        <end position="688"/>
    </location>
</feature>
<sequence>SDELPLSMRLILVSYCKTVFSVYFCLVATPRRLRFKVLSATQLHVSWKEPKGEFESYRFIYSTKSGKTELEMTKKEAKVIIDFDPRKLYTVKVTAVKGAQESKPLQGTFKSEKSLLTFTIWSVFLSFPEQFMCKTPAIADIVILVDGSWSIGRINFRLVRMFLENLVSAFHVEFDKTRIGLAQYSGDPRMEWHLNTFTTKEAVIDAVKNLPYKGGNTLTGLALTYILENSYKPESGSRAGVPKIGILITDGKSQDDVRPPAQSLREAGIELFAIGVKNADEKELKAIGSPPEETHVYNVADFSVMSSIVERLTRTVCDRVEQLDKAIKGEGLVTSEVTARSFRVSWTHAPGTVEKYRVVYYPASGGQPEEKVVQGTVDTVVLNYLLSLTEYQVAVFAIYASSASEALRGSATTLALPTVNNLELFDITHNTMRARWRVAEGASGFMILYAPLTEGDDADEKEVKVAETVNEVELENLTPDTEYTVTVYAMYGEEASDPMTSQETTLPLTPARNLRFSNVDHSSARLNWEATSKKASGYRIMYVKTNGVQTNEMDVGRITTLLLRNLTSLTEYTVAIFAIYDEGQAEPLTDSFTTKTVPEPLNLRSSEVSTESFRVTWEHSAQDVVLYRLTWTPIRGGDTKEVLNGKMNSHLLTGLRPITEYEVSLIAVFRNEEESNAVTLTESTVMRLGVRNLLLSDHTTFSMEVSWELQDRNVRQYRVAYVTARGDRAEETKMVPGGQNSLLLQPLLSDMEYKVTVTPVYADGDGPGVSRMGRTLPLSAPRNLRVSEEWYNRFRITWDTPQSPTMGYRVVYKPISAPGPALETFVGEDVNTMLILNLMSGTEYGVRVIASYTTGSSETLTGKARTLYLGVTNLNTYQVRMTSVCAQWGAHRHATLYRVVIESLLNGYKQEARLGGGTTQHCFNDLTANTQYKISVYAHLQDTEGPAVSTTEKTFPVPTPAPTRPPTTTAPPSIPSVKEVCKAAKADLAFLVDGSWSIGDDNFLKIIRFLYSTTGALDIIGPDGTQVAIVQFSDDARTEFKLNSYDNKERLLEAINRISYKGGNTKTGLAIRHVKDTIFTVGGGIRRGIPKVLVVLTDGRSQDDVNKVSKEMQMEGYIVFAIGFADADYGELVSIASKPSERHVFFVDDLDAFKKIEEKLVTFVCEAYCAWTCLLLNQLMVVYVVAAGFRMMEMFGLVEGLYGHVSGVSMEPGTFNSFPCFRLHNNSLLAQPTKFIHPEGLPSDYTITMLFRLLPETPKEPFALWEILNKDNEPLVGVILDNGGKTLTFFNHDYKGQFQTVTFDGPEIKKLFYGSFHKLHMAISKTSAKAVIDCKLVGEKAINAAGNITTDGLEVLGRMVRSRGKKDSSAPFQLQAFDIVCSTSWASRDKCCELPGLPWTWCHHVFFPLQGDLQSQASVQAIARQVCEQLIQSHMARYSSILNHIPSASVSVRTVPGPPGEPGRQGGPGPQGEQGPPGRPGFPGSNGENGQAGARGPTGQGRTGSQGPSGRPGNPGTPGRPGIPGPVGSAGPPGYCDQNSCVGYNVGGNYDNRYPLPL</sequence>
<dbReference type="CDD" id="cd00063">
    <property type="entry name" value="FN3"/>
    <property type="match status" value="7"/>
</dbReference>
<feature type="domain" description="Fibronectin type-III" evidence="12">
    <location>
        <begin position="328"/>
        <end position="418"/>
    </location>
</feature>
<dbReference type="PROSITE" id="PS50853">
    <property type="entry name" value="FN3"/>
    <property type="match status" value="7"/>
</dbReference>
<dbReference type="GO" id="GO:0005581">
    <property type="term" value="C:collagen trimer"/>
    <property type="evidence" value="ECO:0007669"/>
    <property type="project" value="UniProtKB-KW"/>
</dbReference>
<dbReference type="InterPro" id="IPR036116">
    <property type="entry name" value="FN3_sf"/>
</dbReference>
<dbReference type="Pfam" id="PF00041">
    <property type="entry name" value="fn3"/>
    <property type="match status" value="7"/>
</dbReference>
<evidence type="ECO:0000256" key="1">
    <source>
        <dbReference type="ARBA" id="ARBA00004498"/>
    </source>
</evidence>
<dbReference type="InterPro" id="IPR002035">
    <property type="entry name" value="VWF_A"/>
</dbReference>
<reference evidence="13" key="2">
    <citation type="submission" date="2025-09" db="UniProtKB">
        <authorList>
            <consortium name="Ensembl"/>
        </authorList>
    </citation>
    <scope>IDENTIFICATION</scope>
</reference>
<feature type="domain" description="Fibronectin type-III" evidence="12">
    <location>
        <begin position="29"/>
        <end position="115"/>
    </location>
</feature>
<keyword evidence="5" id="KW-0677">Repeat</keyword>
<dbReference type="FunFam" id="2.60.40.10:FF:000234">
    <property type="entry name" value="Collagen, type XII, alpha 1"/>
    <property type="match status" value="2"/>
</dbReference>
<dbReference type="FunFam" id="2.60.40.10:FF:000480">
    <property type="entry name" value="Collagen, type XII, alpha 1"/>
    <property type="match status" value="1"/>
</dbReference>
<evidence type="ECO:0000259" key="12">
    <source>
        <dbReference type="PROSITE" id="PS50853"/>
    </source>
</evidence>
<name>A0A8C7DHB4_ONCKI</name>
<dbReference type="InterPro" id="IPR036465">
    <property type="entry name" value="vWFA_dom_sf"/>
</dbReference>
<feature type="domain" description="Fibronectin type-III" evidence="12">
    <location>
        <begin position="780"/>
        <end position="870"/>
    </location>
</feature>
<dbReference type="FunFam" id="2.60.40.10:FF:000444">
    <property type="entry name" value="Collagen alpha-1(XIV) chain isoform X2"/>
    <property type="match status" value="1"/>
</dbReference>
<feature type="region of interest" description="Disordered" evidence="10">
    <location>
        <begin position="1450"/>
        <end position="1531"/>
    </location>
</feature>
<feature type="compositionally biased region" description="Pro residues" evidence="10">
    <location>
        <begin position="957"/>
        <end position="974"/>
    </location>
</feature>
<dbReference type="InterPro" id="IPR048287">
    <property type="entry name" value="TSPN-like_N"/>
</dbReference>
<dbReference type="PANTHER" id="PTHR24020">
    <property type="entry name" value="COLLAGEN ALPHA"/>
    <property type="match status" value="1"/>
</dbReference>
<evidence type="ECO:0000256" key="8">
    <source>
        <dbReference type="ARBA" id="ARBA00023278"/>
    </source>
</evidence>
<dbReference type="PROSITE" id="PS50234">
    <property type="entry name" value="VWFA"/>
    <property type="match status" value="2"/>
</dbReference>
<dbReference type="SMART" id="SM00060">
    <property type="entry name" value="FN3"/>
    <property type="match status" value="8"/>
</dbReference>
<keyword evidence="8" id="KW-0379">Hydroxylation</keyword>
<evidence type="ECO:0000256" key="7">
    <source>
        <dbReference type="ARBA" id="ARBA00023180"/>
    </source>
</evidence>
<dbReference type="FunFam" id="3.40.50.410:FF:000001">
    <property type="entry name" value="Collagen, type XII, alpha 1"/>
    <property type="match status" value="2"/>
</dbReference>
<reference evidence="13" key="1">
    <citation type="submission" date="2025-08" db="UniProtKB">
        <authorList>
            <consortium name="Ensembl"/>
        </authorList>
    </citation>
    <scope>IDENTIFICATION</scope>
</reference>
<dbReference type="SUPFAM" id="SSF49265">
    <property type="entry name" value="Fibronectin type III"/>
    <property type="match status" value="7"/>
</dbReference>
<dbReference type="Proteomes" id="UP000694557">
    <property type="component" value="Unassembled WGS sequence"/>
</dbReference>
<dbReference type="PANTHER" id="PTHR24020:SF15">
    <property type="entry name" value="COLLAGEN ALPHA-1(XIV) CHAIN"/>
    <property type="match status" value="1"/>
</dbReference>
<dbReference type="InterPro" id="IPR003961">
    <property type="entry name" value="FN3_dom"/>
</dbReference>
<evidence type="ECO:0000256" key="2">
    <source>
        <dbReference type="ARBA" id="ARBA00022525"/>
    </source>
</evidence>
<dbReference type="InterPro" id="IPR013783">
    <property type="entry name" value="Ig-like_fold"/>
</dbReference>
<gene>
    <name evidence="13" type="primary">COL14A1</name>
</gene>
<evidence type="ECO:0000256" key="5">
    <source>
        <dbReference type="ARBA" id="ARBA00022737"/>
    </source>
</evidence>
<keyword evidence="6" id="KW-0176">Collagen</keyword>
<dbReference type="FunFam" id="2.60.40.10:FF:000514">
    <property type="entry name" value="Collagen alpha-1(XIV) chain isoform X2"/>
    <property type="match status" value="1"/>
</dbReference>
<evidence type="ECO:0000313" key="13">
    <source>
        <dbReference type="Ensembl" id="ENSOKIP00005019686.1"/>
    </source>
</evidence>
<evidence type="ECO:0000256" key="10">
    <source>
        <dbReference type="SAM" id="MobiDB-lite"/>
    </source>
</evidence>
<comment type="similarity">
    <text evidence="9">Belongs to the fibril-associated collagens with interrupted helices (FACIT) family.</text>
</comment>
<feature type="domain" description="Fibronectin type-III" evidence="12">
    <location>
        <begin position="419"/>
        <end position="509"/>
    </location>
</feature>
<keyword evidence="7" id="KW-0325">Glycoprotein</keyword>
<evidence type="ECO:0000313" key="14">
    <source>
        <dbReference type="Proteomes" id="UP000694557"/>
    </source>
</evidence>
<dbReference type="Ensembl" id="ENSOKIT00005020977.1">
    <property type="protein sequence ID" value="ENSOKIP00005019686.1"/>
    <property type="gene ID" value="ENSOKIG00005005535.1"/>
</dbReference>
<feature type="domain" description="VWFA" evidence="11">
    <location>
        <begin position="140"/>
        <end position="312"/>
    </location>
</feature>
<keyword evidence="2" id="KW-0964">Secreted</keyword>
<dbReference type="Gene3D" id="3.40.50.410">
    <property type="entry name" value="von Willebrand factor, type A domain"/>
    <property type="match status" value="2"/>
</dbReference>
<dbReference type="GeneTree" id="ENSGT00940000153769"/>
<dbReference type="FunFam" id="2.60.120.200:FF:000008">
    <property type="entry name" value="Collagen type XII alpha 1 chain"/>
    <property type="match status" value="1"/>
</dbReference>
<evidence type="ECO:0000259" key="11">
    <source>
        <dbReference type="PROSITE" id="PS50234"/>
    </source>
</evidence>
<dbReference type="SUPFAM" id="SSF49899">
    <property type="entry name" value="Concanavalin A-like lectins/glucanases"/>
    <property type="match status" value="1"/>
</dbReference>
<comment type="subcellular location">
    <subcellularLocation>
        <location evidence="1">Secreted</location>
        <location evidence="1">Extracellular space</location>
        <location evidence="1">Extracellular matrix</location>
    </subcellularLocation>
</comment>
<feature type="domain" description="Fibronectin type-III" evidence="12">
    <location>
        <begin position="510"/>
        <end position="599"/>
    </location>
</feature>
<dbReference type="SUPFAM" id="SSF53300">
    <property type="entry name" value="vWA-like"/>
    <property type="match status" value="2"/>
</dbReference>
<feature type="compositionally biased region" description="Gly residues" evidence="10">
    <location>
        <begin position="1463"/>
        <end position="1472"/>
    </location>
</feature>
<evidence type="ECO:0000256" key="4">
    <source>
        <dbReference type="ARBA" id="ARBA00022729"/>
    </source>
</evidence>
<dbReference type="Gene3D" id="2.60.40.10">
    <property type="entry name" value="Immunoglobulins"/>
    <property type="match status" value="8"/>
</dbReference>
<dbReference type="InterPro" id="IPR013320">
    <property type="entry name" value="ConA-like_dom_sf"/>
</dbReference>
<feature type="domain" description="Fibronectin type-III" evidence="12">
    <location>
        <begin position="689"/>
        <end position="779"/>
    </location>
</feature>
<dbReference type="SMART" id="SM00210">
    <property type="entry name" value="TSPN"/>
    <property type="match status" value="1"/>
</dbReference>
<organism evidence="13 14">
    <name type="scientific">Oncorhynchus kisutch</name>
    <name type="common">Coho salmon</name>
    <name type="synonym">Salmo kisutch</name>
    <dbReference type="NCBI Taxonomy" id="8019"/>
    <lineage>
        <taxon>Eukaryota</taxon>
        <taxon>Metazoa</taxon>
        <taxon>Chordata</taxon>
        <taxon>Craniata</taxon>
        <taxon>Vertebrata</taxon>
        <taxon>Euteleostomi</taxon>
        <taxon>Actinopterygii</taxon>
        <taxon>Neopterygii</taxon>
        <taxon>Teleostei</taxon>
        <taxon>Protacanthopterygii</taxon>
        <taxon>Salmoniformes</taxon>
        <taxon>Salmonidae</taxon>
        <taxon>Salmoninae</taxon>
        <taxon>Oncorhynchus</taxon>
    </lineage>
</organism>
<dbReference type="PRINTS" id="PR00453">
    <property type="entry name" value="VWFADOMAIN"/>
</dbReference>